<keyword evidence="1" id="KW-0732">Signal</keyword>
<dbReference type="Proteomes" id="UP000176682">
    <property type="component" value="Unassembled WGS sequence"/>
</dbReference>
<feature type="chain" id="PRO_5009518591" evidence="1">
    <location>
        <begin position="24"/>
        <end position="217"/>
    </location>
</feature>
<evidence type="ECO:0000256" key="1">
    <source>
        <dbReference type="SAM" id="SignalP"/>
    </source>
</evidence>
<comment type="caution">
    <text evidence="2">The sequence shown here is derived from an EMBL/GenBank/DDBJ whole genome shotgun (WGS) entry which is preliminary data.</text>
</comment>
<organism evidence="2 3">
    <name type="scientific">Candidatus Collierbacteria bacterium RIFOXYB1_FULL_49_13</name>
    <dbReference type="NCBI Taxonomy" id="1817728"/>
    <lineage>
        <taxon>Bacteria</taxon>
        <taxon>Candidatus Collieribacteriota</taxon>
    </lineage>
</organism>
<dbReference type="AlphaFoldDB" id="A0A1F5FHC8"/>
<sequence>MKKVMAVTVLVLFVLVFASPVLAQEPDDDTGSLPAESPANPLAFLEAWFTDMPRCDGWGNWLSQEGQTVFRFEGVWKLTTAAYGFQLDETVAKVVLNHGTCWTEVSMNRLHTPLWVVFSAEGGMLHGGLGDTGFTWDQVFLISSEDSIAVVVDTDGDPNNRAVTAYLPNYGFNGMEQVLIDYAQGDMPNACVCFQGEDTTPVAGVCTFWIINHSFRF</sequence>
<protein>
    <submittedName>
        <fullName evidence="2">Uncharacterized protein</fullName>
    </submittedName>
</protein>
<proteinExistence type="predicted"/>
<evidence type="ECO:0000313" key="2">
    <source>
        <dbReference type="EMBL" id="OGD79049.1"/>
    </source>
</evidence>
<evidence type="ECO:0000313" key="3">
    <source>
        <dbReference type="Proteomes" id="UP000176682"/>
    </source>
</evidence>
<feature type="signal peptide" evidence="1">
    <location>
        <begin position="1"/>
        <end position="23"/>
    </location>
</feature>
<gene>
    <name evidence="2" type="ORF">A2368_00710</name>
</gene>
<reference evidence="2 3" key="1">
    <citation type="journal article" date="2016" name="Nat. Commun.">
        <title>Thousands of microbial genomes shed light on interconnected biogeochemical processes in an aquifer system.</title>
        <authorList>
            <person name="Anantharaman K."/>
            <person name="Brown C.T."/>
            <person name="Hug L.A."/>
            <person name="Sharon I."/>
            <person name="Castelle C.J."/>
            <person name="Probst A.J."/>
            <person name="Thomas B.C."/>
            <person name="Singh A."/>
            <person name="Wilkins M.J."/>
            <person name="Karaoz U."/>
            <person name="Brodie E.L."/>
            <person name="Williams K.H."/>
            <person name="Hubbard S.S."/>
            <person name="Banfield J.F."/>
        </authorList>
    </citation>
    <scope>NUCLEOTIDE SEQUENCE [LARGE SCALE GENOMIC DNA]</scope>
</reference>
<name>A0A1F5FHC8_9BACT</name>
<accession>A0A1F5FHC8</accession>
<dbReference type="EMBL" id="MFAM01000027">
    <property type="protein sequence ID" value="OGD79049.1"/>
    <property type="molecule type" value="Genomic_DNA"/>
</dbReference>